<comment type="caution">
    <text evidence="1">The sequence shown here is derived from an EMBL/GenBank/DDBJ whole genome shotgun (WGS) entry which is preliminary data.</text>
</comment>
<accession>A0A418HKU9</accession>
<dbReference type="EMBL" id="QXRZ01000011">
    <property type="protein sequence ID" value="RIL41424.1"/>
    <property type="molecule type" value="Genomic_DNA"/>
</dbReference>
<proteinExistence type="predicted"/>
<dbReference type="Proteomes" id="UP000283576">
    <property type="component" value="Unassembled WGS sequence"/>
</dbReference>
<name>A0A418HKU9_STAGA</name>
<sequence>MFTYWLRKRDE</sequence>
<protein>
    <submittedName>
        <fullName evidence="1">Uncharacterized protein</fullName>
    </submittedName>
</protein>
<evidence type="ECO:0000313" key="2">
    <source>
        <dbReference type="Proteomes" id="UP000283576"/>
    </source>
</evidence>
<gene>
    <name evidence="1" type="ORF">BUZ01_12380</name>
</gene>
<reference evidence="1 2" key="1">
    <citation type="journal article" date="2016" name="Front. Microbiol.">
        <title>Comprehensive Phylogenetic Analysis of Bovine Non-aureus Staphylococci Species Based on Whole-Genome Sequencing.</title>
        <authorList>
            <person name="Naushad S."/>
            <person name="Barkema H.W."/>
            <person name="Luby C."/>
            <person name="Condas L.A."/>
            <person name="Nobrega D.B."/>
            <person name="Carson D.A."/>
            <person name="De Buck J."/>
        </authorList>
    </citation>
    <scope>NUCLEOTIDE SEQUENCE [LARGE SCALE GENOMIC DNA]</scope>
    <source>
        <strain evidence="1 2">SNUC 1388</strain>
    </source>
</reference>
<evidence type="ECO:0000313" key="1">
    <source>
        <dbReference type="EMBL" id="RIL41424.1"/>
    </source>
</evidence>
<organism evidence="1 2">
    <name type="scientific">Staphylococcus gallinarum</name>
    <dbReference type="NCBI Taxonomy" id="1293"/>
    <lineage>
        <taxon>Bacteria</taxon>
        <taxon>Bacillati</taxon>
        <taxon>Bacillota</taxon>
        <taxon>Bacilli</taxon>
        <taxon>Bacillales</taxon>
        <taxon>Staphylococcaceae</taxon>
        <taxon>Staphylococcus</taxon>
    </lineage>
</organism>